<protein>
    <recommendedName>
        <fullName evidence="4">Tetratricopeptide repeat protein 1</fullName>
    </recommendedName>
</protein>
<dbReference type="EMBL" id="JAFJZO010000034">
    <property type="protein sequence ID" value="KAG5494112.1"/>
    <property type="molecule type" value="Genomic_DNA"/>
</dbReference>
<feature type="region of interest" description="Disordered" evidence="1">
    <location>
        <begin position="1"/>
        <end position="69"/>
    </location>
</feature>
<evidence type="ECO:0008006" key="4">
    <source>
        <dbReference type="Google" id="ProtNLM"/>
    </source>
</evidence>
<dbReference type="RefSeq" id="XP_067754147.1">
    <property type="nucleotide sequence ID" value="XM_067897990.1"/>
</dbReference>
<gene>
    <name evidence="2" type="ORF">JKF63_01947</name>
</gene>
<name>A0A836H5N6_9TRYP</name>
<reference evidence="2 3" key="1">
    <citation type="submission" date="2021-02" db="EMBL/GenBank/DDBJ databases">
        <title>Porcisia hertigi Genome sequencing and assembly.</title>
        <authorList>
            <person name="Almutairi H."/>
            <person name="Gatherer D."/>
        </authorList>
    </citation>
    <scope>NUCLEOTIDE SEQUENCE [LARGE SCALE GENOMIC DNA]</scope>
    <source>
        <strain evidence="2 3">C119</strain>
    </source>
</reference>
<feature type="compositionally biased region" description="Low complexity" evidence="1">
    <location>
        <begin position="133"/>
        <end position="149"/>
    </location>
</feature>
<dbReference type="Gene3D" id="1.25.40.10">
    <property type="entry name" value="Tetratricopeptide repeat domain"/>
    <property type="match status" value="1"/>
</dbReference>
<feature type="region of interest" description="Disordered" evidence="1">
    <location>
        <begin position="109"/>
        <end position="151"/>
    </location>
</feature>
<comment type="caution">
    <text evidence="2">The sequence shown here is derived from an EMBL/GenBank/DDBJ whole genome shotgun (WGS) entry which is preliminary data.</text>
</comment>
<accession>A0A836H5N6</accession>
<organism evidence="2 3">
    <name type="scientific">Porcisia hertigi</name>
    <dbReference type="NCBI Taxonomy" id="2761500"/>
    <lineage>
        <taxon>Eukaryota</taxon>
        <taxon>Discoba</taxon>
        <taxon>Euglenozoa</taxon>
        <taxon>Kinetoplastea</taxon>
        <taxon>Metakinetoplastina</taxon>
        <taxon>Trypanosomatida</taxon>
        <taxon>Trypanosomatidae</taxon>
        <taxon>Leishmaniinae</taxon>
        <taxon>Porcisia</taxon>
    </lineage>
</organism>
<dbReference type="PANTHER" id="PTHR46014">
    <property type="entry name" value="TETRATRICOPEPTIDE REPEAT PROTEIN 1"/>
    <property type="match status" value="1"/>
</dbReference>
<keyword evidence="3" id="KW-1185">Reference proteome</keyword>
<evidence type="ECO:0000313" key="2">
    <source>
        <dbReference type="EMBL" id="KAG5494112.1"/>
    </source>
</evidence>
<evidence type="ECO:0000256" key="1">
    <source>
        <dbReference type="SAM" id="MobiDB-lite"/>
    </source>
</evidence>
<dbReference type="OrthoDB" id="1872379at2759"/>
<dbReference type="PANTHER" id="PTHR46014:SF1">
    <property type="entry name" value="TETRATRICOPEPTIDE REPEAT PROTEIN 1"/>
    <property type="match status" value="1"/>
</dbReference>
<dbReference type="InterPro" id="IPR052769">
    <property type="entry name" value="TPR_domain_protein"/>
</dbReference>
<sequence length="289" mass="31611">MPATVMQLPSSDDDSDHAPPSPDTQHAEGGEARSTSGVSSPEIAKDKVSAEGEDQAQERETEFKEAQRHVDVEECSRLKAAGNELFKKGDISEALGLYRKALWCAPIKPAPPRPAAASPTRSPEKSSDHNAPAEGEATAAESSGEGAETLPEDTTDYTLTAQVYCNAGLCLMKLGVEEEAVHMFSQAILHDDSYSKAYVRRADCYYNMQKWSNAYGDYESYEKLGGVLDAQGRARKMAAKEKVDEETKKMLGELKNLGNKVLGYFGLSTDNFKFDQDPNTGGYSMRFER</sequence>
<dbReference type="InterPro" id="IPR011990">
    <property type="entry name" value="TPR-like_helical_dom_sf"/>
</dbReference>
<dbReference type="SUPFAM" id="SSF48452">
    <property type="entry name" value="TPR-like"/>
    <property type="match status" value="1"/>
</dbReference>
<evidence type="ECO:0000313" key="3">
    <source>
        <dbReference type="Proteomes" id="UP000674318"/>
    </source>
</evidence>
<dbReference type="InterPro" id="IPR019734">
    <property type="entry name" value="TPR_rpt"/>
</dbReference>
<proteinExistence type="predicted"/>
<dbReference type="Proteomes" id="UP000674318">
    <property type="component" value="Unassembled WGS sequence"/>
</dbReference>
<dbReference type="KEGG" id="phet:94288067"/>
<dbReference type="SMART" id="SM00028">
    <property type="entry name" value="TPR"/>
    <property type="match status" value="3"/>
</dbReference>
<dbReference type="GeneID" id="94288067"/>
<dbReference type="AlphaFoldDB" id="A0A836H5N6"/>
<feature type="compositionally biased region" description="Basic and acidic residues" evidence="1">
    <location>
        <begin position="43"/>
        <end position="69"/>
    </location>
</feature>